<sequence>MPYLPYSLCFPCSLCLPQLIISIVNKENWYSVEERNPTYLLYCYKLSVNIMSQTPESLKATLDSVQDLYSVVKTMKALAAVSIRQYEQAVESLVEYNRTVEMGFQILAKERYFAGKSLILTIKEKNNLPDPNIGAIILGSDQGLCGQFNENMAKYAKDKLQSFSKPENLFVATVGSRLLPYFKTSSYQLANQFMLPTSTEGIGETVQDILLMLDNWQEKHKICKILLFYNQPTSGSSYRSYYQQLLPLDRDWLRSLERKDWPTHTLPTFTMNWQDLFKELISQYLFVSLYRAVAASLASENASRLAAMQSAQKNIEEHLDELNGQYRRQRQSAITSELLDVVAGFEALT</sequence>
<comment type="function">
    <text evidence="1">Produces ATP from ADP in the presence of a proton gradient across the membrane. The gamma chain is believed to be important in regulating ATPase activity and the flow of protons through the CF(0) complex.</text>
</comment>
<evidence type="ECO:0000256" key="2">
    <source>
        <dbReference type="ARBA" id="ARBA00004170"/>
    </source>
</evidence>
<protein>
    <submittedName>
        <fullName evidence="11">ATP synthase gamma subunit-like protein</fullName>
    </submittedName>
</protein>
<keyword evidence="4" id="KW-0813">Transport</keyword>
<evidence type="ECO:0000256" key="7">
    <source>
        <dbReference type="ARBA" id="ARBA00023136"/>
    </source>
</evidence>
<dbReference type="PRINTS" id="PR00126">
    <property type="entry name" value="ATPASEGAMMA"/>
</dbReference>
<evidence type="ECO:0000256" key="3">
    <source>
        <dbReference type="ARBA" id="ARBA00007681"/>
    </source>
</evidence>
<name>B1WWH1_CROS5</name>
<comment type="subcellular location">
    <subcellularLocation>
        <location evidence="2">Membrane</location>
        <topology evidence="2">Peripheral membrane protein</topology>
    </subcellularLocation>
</comment>
<keyword evidence="5" id="KW-0375">Hydrogen ion transport</keyword>
<dbReference type="GO" id="GO:0046933">
    <property type="term" value="F:proton-transporting ATP synthase activity, rotational mechanism"/>
    <property type="evidence" value="ECO:0007669"/>
    <property type="project" value="InterPro"/>
</dbReference>
<dbReference type="AlphaFoldDB" id="B1WWH1"/>
<gene>
    <name evidence="11" type="ordered locus">cce_1345</name>
</gene>
<accession>B1WWH1</accession>
<dbReference type="InterPro" id="IPR017709">
    <property type="entry name" value="Alt_ATP_synth_F1_gsu"/>
</dbReference>
<comment type="similarity">
    <text evidence="3">Belongs to the ATPase gamma chain family.</text>
</comment>
<keyword evidence="6" id="KW-0406">Ion transport</keyword>
<dbReference type="InterPro" id="IPR000131">
    <property type="entry name" value="ATP_synth_F1_gsu"/>
</dbReference>
<dbReference type="SUPFAM" id="SSF52943">
    <property type="entry name" value="ATP synthase (F1-ATPase), gamma subunit"/>
    <property type="match status" value="1"/>
</dbReference>
<dbReference type="EMBL" id="CP000806">
    <property type="protein sequence ID" value="ACB50695.1"/>
    <property type="molecule type" value="Genomic_DNA"/>
</dbReference>
<organism evidence="11 12">
    <name type="scientific">Crocosphaera subtropica (strain ATCC 51142 / BH68)</name>
    <name type="common">Cyanothece sp. (strain ATCC 51142)</name>
    <dbReference type="NCBI Taxonomy" id="43989"/>
    <lineage>
        <taxon>Bacteria</taxon>
        <taxon>Bacillati</taxon>
        <taxon>Cyanobacteriota</taxon>
        <taxon>Cyanophyceae</taxon>
        <taxon>Oscillatoriophycideae</taxon>
        <taxon>Chroococcales</taxon>
        <taxon>Aphanothecaceae</taxon>
        <taxon>Crocosphaera</taxon>
        <taxon>Crocosphaera subtropica</taxon>
    </lineage>
</organism>
<dbReference type="GO" id="GO:0045259">
    <property type="term" value="C:proton-transporting ATP synthase complex"/>
    <property type="evidence" value="ECO:0007669"/>
    <property type="project" value="UniProtKB-KW"/>
</dbReference>
<keyword evidence="12" id="KW-1185">Reference proteome</keyword>
<dbReference type="KEGG" id="cyt:cce_1345"/>
<reference evidence="11 12" key="1">
    <citation type="journal article" date="2008" name="Proc. Natl. Acad. Sci. U.S.A.">
        <title>The genome of Cyanothece 51142, a unicellular diazotrophic cyanobacterium important in the marine nitrogen cycle.</title>
        <authorList>
            <person name="Welsh E.A."/>
            <person name="Liberton M."/>
            <person name="Stoeckel J."/>
            <person name="Loh T."/>
            <person name="Elvitigala T."/>
            <person name="Wang C."/>
            <person name="Wollam A."/>
            <person name="Fulton R.S."/>
            <person name="Clifton S.W."/>
            <person name="Jacobs J.M."/>
            <person name="Aurora R."/>
            <person name="Ghosh B.K."/>
            <person name="Sherman L.A."/>
            <person name="Smith R.D."/>
            <person name="Wilson R.K."/>
            <person name="Pakrasi H.B."/>
        </authorList>
    </citation>
    <scope>NUCLEOTIDE SEQUENCE [LARGE SCALE GENOMIC DNA]</scope>
    <source>
        <strain evidence="12">ATCC 51142 / BH68</strain>
    </source>
</reference>
<evidence type="ECO:0000313" key="12">
    <source>
        <dbReference type="Proteomes" id="UP000001203"/>
    </source>
</evidence>
<evidence type="ECO:0000256" key="6">
    <source>
        <dbReference type="ARBA" id="ARBA00023065"/>
    </source>
</evidence>
<dbReference type="HOGENOM" id="CLU_050669_1_0_3"/>
<feature type="coiled-coil region" evidence="10">
    <location>
        <begin position="305"/>
        <end position="332"/>
    </location>
</feature>
<dbReference type="Pfam" id="PF00231">
    <property type="entry name" value="ATP-synt"/>
    <property type="match status" value="1"/>
</dbReference>
<evidence type="ECO:0000256" key="9">
    <source>
        <dbReference type="ARBA" id="ARBA00023310"/>
    </source>
</evidence>
<evidence type="ECO:0000256" key="8">
    <source>
        <dbReference type="ARBA" id="ARBA00023196"/>
    </source>
</evidence>
<dbReference type="NCBIfam" id="TIGR03323">
    <property type="entry name" value="alt_F1F0_F1_gam"/>
    <property type="match status" value="1"/>
</dbReference>
<evidence type="ECO:0000256" key="5">
    <source>
        <dbReference type="ARBA" id="ARBA00022781"/>
    </source>
</evidence>
<keyword evidence="9" id="KW-0066">ATP synthesis</keyword>
<keyword evidence="10" id="KW-0175">Coiled coil</keyword>
<keyword evidence="7" id="KW-0472">Membrane</keyword>
<keyword evidence="8" id="KW-0139">CF(1)</keyword>
<dbReference type="Gene3D" id="1.10.287.80">
    <property type="entry name" value="ATP synthase, gamma subunit, helix hairpin domain"/>
    <property type="match status" value="1"/>
</dbReference>
<dbReference type="STRING" id="43989.cce_1345"/>
<evidence type="ECO:0000256" key="4">
    <source>
        <dbReference type="ARBA" id="ARBA00022448"/>
    </source>
</evidence>
<dbReference type="Proteomes" id="UP000001203">
    <property type="component" value="Chromosome circular"/>
</dbReference>
<proteinExistence type="inferred from homology"/>
<dbReference type="PANTHER" id="PTHR11693">
    <property type="entry name" value="ATP SYNTHASE GAMMA CHAIN"/>
    <property type="match status" value="1"/>
</dbReference>
<dbReference type="CDD" id="cd12151">
    <property type="entry name" value="F1-ATPase_gamma"/>
    <property type="match status" value="1"/>
</dbReference>
<evidence type="ECO:0000256" key="1">
    <source>
        <dbReference type="ARBA" id="ARBA00003456"/>
    </source>
</evidence>
<dbReference type="Gene3D" id="3.40.1380.10">
    <property type="match status" value="1"/>
</dbReference>
<evidence type="ECO:0000256" key="10">
    <source>
        <dbReference type="SAM" id="Coils"/>
    </source>
</evidence>
<dbReference type="eggNOG" id="COG0224">
    <property type="taxonomic scope" value="Bacteria"/>
</dbReference>
<dbReference type="PANTHER" id="PTHR11693:SF22">
    <property type="entry name" value="ATP SYNTHASE SUBUNIT GAMMA, MITOCHONDRIAL"/>
    <property type="match status" value="1"/>
</dbReference>
<evidence type="ECO:0000313" key="11">
    <source>
        <dbReference type="EMBL" id="ACB50695.1"/>
    </source>
</evidence>
<dbReference type="InterPro" id="IPR035968">
    <property type="entry name" value="ATP_synth_F1_ATPase_gsu"/>
</dbReference>